<dbReference type="GO" id="GO:0006325">
    <property type="term" value="P:chromatin organization"/>
    <property type="evidence" value="ECO:0007669"/>
    <property type="project" value="UniProtKB-KW"/>
</dbReference>
<keyword evidence="7 10" id="KW-0010">Activator</keyword>
<evidence type="ECO:0000256" key="1">
    <source>
        <dbReference type="ARBA" id="ARBA00004123"/>
    </source>
</evidence>
<dbReference type="Gene3D" id="3.30.160.60">
    <property type="entry name" value="Classic Zinc Finger"/>
    <property type="match status" value="1"/>
</dbReference>
<comment type="subcellular location">
    <subcellularLocation>
        <location evidence="1 10">Nucleus</location>
    </subcellularLocation>
</comment>
<dbReference type="GO" id="GO:0008270">
    <property type="term" value="F:zinc ion binding"/>
    <property type="evidence" value="ECO:0007669"/>
    <property type="project" value="UniProtKB-KW"/>
</dbReference>
<dbReference type="Proteomes" id="UP000095605">
    <property type="component" value="Unassembled WGS sequence"/>
</dbReference>
<gene>
    <name evidence="11" type="ORF">AWRI3578_g870</name>
</gene>
<dbReference type="Pfam" id="PF08209">
    <property type="entry name" value="Sgf11"/>
    <property type="match status" value="1"/>
</dbReference>
<sequence>MSEGIEQLANILLEEMIASIVEKEITTTYLDLQEPSKILKYILSNKDNAELFNSNNMSVFNNGAGSSSSKSTNNNGSENVQYIIPTTSQITKNLLPEKIYKLDQDSPDLTASNSTNEDKFTKETSLDIILSQSNTPNVQPNGMNLPSGNKNPMSNIINSTNSTESVYVKCDVCKRELLSNRFAQHLERCLTGKTR</sequence>
<keyword evidence="5" id="KW-0156">Chromatin regulator</keyword>
<evidence type="ECO:0000256" key="10">
    <source>
        <dbReference type="RuleBase" id="RU261113"/>
    </source>
</evidence>
<keyword evidence="8" id="KW-0804">Transcription</keyword>
<proteinExistence type="inferred from homology"/>
<name>A0A1E5RRV8_9ASCO</name>
<evidence type="ECO:0000256" key="4">
    <source>
        <dbReference type="ARBA" id="ARBA00022833"/>
    </source>
</evidence>
<dbReference type="EMBL" id="LPNL01000003">
    <property type="protein sequence ID" value="OEJ89659.1"/>
    <property type="molecule type" value="Genomic_DNA"/>
</dbReference>
<evidence type="ECO:0000256" key="6">
    <source>
        <dbReference type="ARBA" id="ARBA00023015"/>
    </source>
</evidence>
<evidence type="ECO:0000313" key="11">
    <source>
        <dbReference type="EMBL" id="OEJ89659.1"/>
    </source>
</evidence>
<keyword evidence="4" id="KW-0862">Zinc</keyword>
<evidence type="ECO:0000256" key="3">
    <source>
        <dbReference type="ARBA" id="ARBA00022771"/>
    </source>
</evidence>
<dbReference type="OrthoDB" id="21557at2759"/>
<evidence type="ECO:0000256" key="7">
    <source>
        <dbReference type="ARBA" id="ARBA00023159"/>
    </source>
</evidence>
<comment type="similarity">
    <text evidence="10">Belongs to the SGF11 family.</text>
</comment>
<keyword evidence="9" id="KW-0539">Nucleus</keyword>
<keyword evidence="3" id="KW-0863">Zinc-finger</keyword>
<evidence type="ECO:0000256" key="9">
    <source>
        <dbReference type="ARBA" id="ARBA00023242"/>
    </source>
</evidence>
<dbReference type="AlphaFoldDB" id="A0A1E5RRV8"/>
<evidence type="ECO:0000256" key="8">
    <source>
        <dbReference type="ARBA" id="ARBA00023163"/>
    </source>
</evidence>
<keyword evidence="12" id="KW-1185">Reference proteome</keyword>
<evidence type="ECO:0000256" key="5">
    <source>
        <dbReference type="ARBA" id="ARBA00022853"/>
    </source>
</evidence>
<keyword evidence="2" id="KW-0479">Metal-binding</keyword>
<evidence type="ECO:0000313" key="12">
    <source>
        <dbReference type="Proteomes" id="UP000095605"/>
    </source>
</evidence>
<keyword evidence="6" id="KW-0805">Transcription regulation</keyword>
<dbReference type="InterPro" id="IPR013246">
    <property type="entry name" value="SAGA_su_Sgf11"/>
</dbReference>
<dbReference type="GO" id="GO:0005634">
    <property type="term" value="C:nucleus"/>
    <property type="evidence" value="ECO:0007669"/>
    <property type="project" value="UniProtKB-SubCell"/>
</dbReference>
<comment type="function">
    <text evidence="10">Functions as component of the transcription regulatory histone acetylation (HAT) complex SAGA. At the promoters, SAGA is required for recruitment of the basal transcription machinery. It influences RNA polymerase II transcriptional activity through different activities such as TBP interaction and promoter selectivity, interaction with transcription activators, and chromatin modification through histone acetylation and deubiquitination. SAGA acetylates nucleosomal histone H3 to some extent (to form H3K9ac, H3K14ac, H3K18ac and H3K23ac). SAGA interacts with DNA via upstream activating sequences (UASs). Involved in transcriptional regulation of a subset of SAGA-regulated genes. Within the SAGA complex, participates in a subcomplex, that specifically deubiquitinates histones H2B.</text>
</comment>
<protein>
    <recommendedName>
        <fullName evidence="10">SAGA-associated factor 11</fullName>
    </recommendedName>
</protein>
<comment type="caution">
    <text evidence="11">The sequence shown here is derived from an EMBL/GenBank/DDBJ whole genome shotgun (WGS) entry which is preliminary data.</text>
</comment>
<accession>A0A1E5RRV8</accession>
<dbReference type="GO" id="GO:0070461">
    <property type="term" value="C:SAGA-type complex"/>
    <property type="evidence" value="ECO:0007669"/>
    <property type="project" value="UniProtKB-ARBA"/>
</dbReference>
<comment type="subunit">
    <text evidence="10">Component of the 1.8 MDa SAGA transcription coactivator-HAT complex. SAGA is built of 5 distinct domains with specialized functions. Within the SAGA complex, SUS1, SGF11, SGF73 and UBP8 form an additional subcomplex of SAGA called the DUB module (deubiquitination module). Interacts directly with SGF73, SUS1 and UBP8.</text>
</comment>
<evidence type="ECO:0000256" key="2">
    <source>
        <dbReference type="ARBA" id="ARBA00022723"/>
    </source>
</evidence>
<reference evidence="12" key="1">
    <citation type="journal article" date="2016" name="Genome Announc.">
        <title>Genome sequences of three species of Hanseniaspora isolated from spontaneous wine fermentations.</title>
        <authorList>
            <person name="Sternes P.R."/>
            <person name="Lee D."/>
            <person name="Kutyna D.R."/>
            <person name="Borneman A.R."/>
        </authorList>
    </citation>
    <scope>NUCLEOTIDE SEQUENCE [LARGE SCALE GENOMIC DNA]</scope>
    <source>
        <strain evidence="12">AWRI3578</strain>
    </source>
</reference>
<organism evidence="11 12">
    <name type="scientific">Hanseniaspora opuntiae</name>
    <dbReference type="NCBI Taxonomy" id="211096"/>
    <lineage>
        <taxon>Eukaryota</taxon>
        <taxon>Fungi</taxon>
        <taxon>Dikarya</taxon>
        <taxon>Ascomycota</taxon>
        <taxon>Saccharomycotina</taxon>
        <taxon>Saccharomycetes</taxon>
        <taxon>Saccharomycodales</taxon>
        <taxon>Saccharomycodaceae</taxon>
        <taxon>Hanseniaspora</taxon>
    </lineage>
</organism>